<dbReference type="Proteomes" id="UP001066276">
    <property type="component" value="Chromosome 9"/>
</dbReference>
<reference evidence="2" key="1">
    <citation type="journal article" date="2022" name="bioRxiv">
        <title>Sequencing and chromosome-scale assembly of the giantPleurodeles waltlgenome.</title>
        <authorList>
            <person name="Brown T."/>
            <person name="Elewa A."/>
            <person name="Iarovenko S."/>
            <person name="Subramanian E."/>
            <person name="Araus A.J."/>
            <person name="Petzold A."/>
            <person name="Susuki M."/>
            <person name="Suzuki K.-i.T."/>
            <person name="Hayashi T."/>
            <person name="Toyoda A."/>
            <person name="Oliveira C."/>
            <person name="Osipova E."/>
            <person name="Leigh N.D."/>
            <person name="Simon A."/>
            <person name="Yun M.H."/>
        </authorList>
    </citation>
    <scope>NUCLEOTIDE SEQUENCE</scope>
    <source>
        <strain evidence="2">20211129_DDA</strain>
        <tissue evidence="2">Liver</tissue>
    </source>
</reference>
<name>A0AAV7MLY6_PLEWA</name>
<dbReference type="Pfam" id="PF26215">
    <property type="entry name" value="HTH_animal"/>
    <property type="match status" value="1"/>
</dbReference>
<sequence length="208" mass="24593">MGSKFSPSYANLFMRWLEETWLWGPGAACWHTYILYWGRYIDDCFMLWTGDETSLQEFCNYLNANEVNIEFTCKYSATHLEFLDVELYVEGDKIESRLYRKPTACNTLLHATSAHPRHQIEAIPLGEMIRARRNCSKAEEFGKQIRDMGQRFIARGYSETLIHKSMRKVWKIPRRQTLDLGTSRKKDKAHNRDHKIRIVLDYTENSKK</sequence>
<accession>A0AAV7MLY6</accession>
<protein>
    <recommendedName>
        <fullName evidence="1">Helix-turn-helix domain-containing protein</fullName>
    </recommendedName>
</protein>
<evidence type="ECO:0000313" key="2">
    <source>
        <dbReference type="EMBL" id="KAJ1103765.1"/>
    </source>
</evidence>
<organism evidence="2 3">
    <name type="scientific">Pleurodeles waltl</name>
    <name type="common">Iberian ribbed newt</name>
    <dbReference type="NCBI Taxonomy" id="8319"/>
    <lineage>
        <taxon>Eukaryota</taxon>
        <taxon>Metazoa</taxon>
        <taxon>Chordata</taxon>
        <taxon>Craniata</taxon>
        <taxon>Vertebrata</taxon>
        <taxon>Euteleostomi</taxon>
        <taxon>Amphibia</taxon>
        <taxon>Batrachia</taxon>
        <taxon>Caudata</taxon>
        <taxon>Salamandroidea</taxon>
        <taxon>Salamandridae</taxon>
        <taxon>Pleurodelinae</taxon>
        <taxon>Pleurodeles</taxon>
    </lineage>
</organism>
<keyword evidence="3" id="KW-1185">Reference proteome</keyword>
<dbReference type="AlphaFoldDB" id="A0AAV7MLY6"/>
<feature type="domain" description="Helix-turn-helix" evidence="1">
    <location>
        <begin position="108"/>
        <end position="166"/>
    </location>
</feature>
<evidence type="ECO:0000313" key="3">
    <source>
        <dbReference type="Proteomes" id="UP001066276"/>
    </source>
</evidence>
<gene>
    <name evidence="2" type="ORF">NDU88_001186</name>
</gene>
<dbReference type="PANTHER" id="PTHR21301">
    <property type="entry name" value="REVERSE TRANSCRIPTASE"/>
    <property type="match status" value="1"/>
</dbReference>
<dbReference type="InterPro" id="IPR058912">
    <property type="entry name" value="HTH_animal"/>
</dbReference>
<evidence type="ECO:0000259" key="1">
    <source>
        <dbReference type="Pfam" id="PF26215"/>
    </source>
</evidence>
<comment type="caution">
    <text evidence="2">The sequence shown here is derived from an EMBL/GenBank/DDBJ whole genome shotgun (WGS) entry which is preliminary data.</text>
</comment>
<dbReference type="EMBL" id="JANPWB010000013">
    <property type="protein sequence ID" value="KAJ1103765.1"/>
    <property type="molecule type" value="Genomic_DNA"/>
</dbReference>
<proteinExistence type="predicted"/>
<dbReference type="PANTHER" id="PTHR21301:SF12">
    <property type="match status" value="1"/>
</dbReference>